<evidence type="ECO:0000313" key="2">
    <source>
        <dbReference type="EMBL" id="RUT78841.1"/>
    </source>
</evidence>
<feature type="signal peptide" evidence="1">
    <location>
        <begin position="1"/>
        <end position="20"/>
    </location>
</feature>
<keyword evidence="1" id="KW-0732">Signal</keyword>
<evidence type="ECO:0000313" key="3">
    <source>
        <dbReference type="Proteomes" id="UP000282985"/>
    </source>
</evidence>
<dbReference type="Pfam" id="PF11383">
    <property type="entry name" value="DUF3187"/>
    <property type="match status" value="1"/>
</dbReference>
<name>A0A434AWF1_9BACT</name>
<protein>
    <submittedName>
        <fullName evidence="2">DUF3187 family protein</fullName>
    </submittedName>
</protein>
<organism evidence="2 3">
    <name type="scientific">Ancylomarina longa</name>
    <dbReference type="NCBI Taxonomy" id="2487017"/>
    <lineage>
        <taxon>Bacteria</taxon>
        <taxon>Pseudomonadati</taxon>
        <taxon>Bacteroidota</taxon>
        <taxon>Bacteroidia</taxon>
        <taxon>Marinilabiliales</taxon>
        <taxon>Marinifilaceae</taxon>
        <taxon>Ancylomarina</taxon>
    </lineage>
</organism>
<proteinExistence type="predicted"/>
<evidence type="ECO:0000256" key="1">
    <source>
        <dbReference type="SAM" id="SignalP"/>
    </source>
</evidence>
<dbReference type="InterPro" id="IPR021523">
    <property type="entry name" value="DUF3187"/>
</dbReference>
<dbReference type="EMBL" id="RJJX01000006">
    <property type="protein sequence ID" value="RUT78841.1"/>
    <property type="molecule type" value="Genomic_DNA"/>
</dbReference>
<gene>
    <name evidence="2" type="ORF">DLK05_06840</name>
</gene>
<comment type="caution">
    <text evidence="2">The sequence shown here is derived from an EMBL/GenBank/DDBJ whole genome shotgun (WGS) entry which is preliminary data.</text>
</comment>
<keyword evidence="3" id="KW-1185">Reference proteome</keyword>
<dbReference type="Proteomes" id="UP000282985">
    <property type="component" value="Unassembled WGS sequence"/>
</dbReference>
<dbReference type="AlphaFoldDB" id="A0A434AWF1"/>
<sequence>MKIIFSFLLLLFITADIANCQNRVEPFQTHNLSPLVHSFALPTTTGGILQEKNHLSIGNYFNIANNATASQIEGEAIYLDGEMYRDELKLRYGLLSKLEIGLQVSFVKHSGGFMDPIITGWHKAFSLPGVARETMGDYHLKYAYLEGEQEVFDMETNKLQVGDISMSASIPIFYGSLHYLALHTFFKFSLGDKKALIGSGTNDFGLQLTGSIHPDIKAKEFAAFYSLGYLRIGEGALLSDIVSRNVIFGSTGLAYSINKRWIPKAQLDFHSKFYEKSNMKQLGKGSIQMVLGVDYFLSQKFVVNAAFTEDIIVNTAPDFVLQFGLTYQL</sequence>
<feature type="chain" id="PRO_5019353737" evidence="1">
    <location>
        <begin position="21"/>
        <end position="329"/>
    </location>
</feature>
<dbReference type="OrthoDB" id="5418846at2"/>
<reference evidence="2 3" key="1">
    <citation type="submission" date="2018-11" db="EMBL/GenBank/DDBJ databases">
        <title>Parancylomarina longa gen. nov., sp. nov., isolated from sediments of southern Okinawa.</title>
        <authorList>
            <person name="Fu T."/>
        </authorList>
    </citation>
    <scope>NUCLEOTIDE SEQUENCE [LARGE SCALE GENOMIC DNA]</scope>
    <source>
        <strain evidence="2 3">T3-2 S1-C</strain>
    </source>
</reference>
<accession>A0A434AWF1</accession>
<dbReference type="RefSeq" id="WP_127343243.1">
    <property type="nucleotide sequence ID" value="NZ_RJJX01000006.1"/>
</dbReference>